<dbReference type="InterPro" id="IPR050659">
    <property type="entry name" value="Peptidase_M24B"/>
</dbReference>
<dbReference type="InterPro" id="IPR036005">
    <property type="entry name" value="Creatinase/aminopeptidase-like"/>
</dbReference>
<keyword evidence="4" id="KW-1185">Reference proteome</keyword>
<dbReference type="Pfam" id="PF01321">
    <property type="entry name" value="Creatinase_N"/>
    <property type="match status" value="1"/>
</dbReference>
<evidence type="ECO:0000313" key="4">
    <source>
        <dbReference type="Proteomes" id="UP001208689"/>
    </source>
</evidence>
<dbReference type="EMBL" id="CP104013">
    <property type="protein sequence ID" value="UYP47119.1"/>
    <property type="molecule type" value="Genomic_DNA"/>
</dbReference>
<gene>
    <name evidence="3" type="ORF">NEF87_003404</name>
</gene>
<evidence type="ECO:0000259" key="1">
    <source>
        <dbReference type="Pfam" id="PF00557"/>
    </source>
</evidence>
<dbReference type="EC" id="3.4.13.9" evidence="3"/>
<dbReference type="SUPFAM" id="SSF53092">
    <property type="entry name" value="Creatinase/prolidase N-terminal domain"/>
    <property type="match status" value="1"/>
</dbReference>
<dbReference type="Pfam" id="PF00557">
    <property type="entry name" value="Peptidase_M24"/>
    <property type="match status" value="1"/>
</dbReference>
<name>A0ABY6HX30_9ARCH</name>
<dbReference type="PANTHER" id="PTHR46112">
    <property type="entry name" value="AMINOPEPTIDASE"/>
    <property type="match status" value="1"/>
</dbReference>
<proteinExistence type="predicted"/>
<dbReference type="Gene3D" id="3.90.230.10">
    <property type="entry name" value="Creatinase/methionine aminopeptidase superfamily"/>
    <property type="match status" value="1"/>
</dbReference>
<sequence length="382" mass="42687">MRSITTEKLDHLLAELETKGIDLLLVNDSEMARTTHLQYLSGHPTDALLAITQSGETCLMPADVPLAEEHAEVDHILDLINFQYSAMNALADFVKKSVKTSSPVIGVLSNAPFQLVLNLQQYIPNCKIYQKPREIGFELAQLRATKTPLELDRLTDVAHLSNNLLKDIRRFAQNASDETENDLAFYVMKRMRELGADENAFPSLVANTDRSYQLHCHPYATNAPFNKPGLSIIDFGAKLNGYCSDITQPFAFGTISTEQQKMIDVSLKAYDAVMNMIDIDVPIHTIAETARDILEGAGYPMNYGLGHGLGLEEHDAPFLFPKPTDPKRLESWKEQRIQEGMVLAIEPGAYVKGEGGFRLENDIMIRNGKVEMLTEARIEYIS</sequence>
<keyword evidence="3" id="KW-0378">Hydrolase</keyword>
<dbReference type="Gene3D" id="3.40.350.10">
    <property type="entry name" value="Creatinase/prolidase N-terminal domain"/>
    <property type="match status" value="1"/>
</dbReference>
<organism evidence="3 4">
    <name type="scientific">Candidatus Lokiarchaeum ossiferum</name>
    <dbReference type="NCBI Taxonomy" id="2951803"/>
    <lineage>
        <taxon>Archaea</taxon>
        <taxon>Promethearchaeati</taxon>
        <taxon>Promethearchaeota</taxon>
        <taxon>Promethearchaeia</taxon>
        <taxon>Promethearchaeales</taxon>
        <taxon>Promethearchaeaceae</taxon>
        <taxon>Candidatus Lokiarchaeum</taxon>
    </lineage>
</organism>
<dbReference type="InterPro" id="IPR000587">
    <property type="entry name" value="Creatinase_N"/>
</dbReference>
<accession>A0ABY6HX30</accession>
<evidence type="ECO:0000259" key="2">
    <source>
        <dbReference type="Pfam" id="PF01321"/>
    </source>
</evidence>
<keyword evidence="3" id="KW-0224">Dipeptidase</keyword>
<keyword evidence="3" id="KW-0645">Protease</keyword>
<dbReference type="SUPFAM" id="SSF55920">
    <property type="entry name" value="Creatinase/aminopeptidase"/>
    <property type="match status" value="1"/>
</dbReference>
<dbReference type="InterPro" id="IPR000994">
    <property type="entry name" value="Pept_M24"/>
</dbReference>
<reference evidence="3" key="1">
    <citation type="submission" date="2022-09" db="EMBL/GenBank/DDBJ databases">
        <title>Actin cytoskeleton and complex cell architecture in an #Asgard archaeon.</title>
        <authorList>
            <person name="Ponce Toledo R.I."/>
            <person name="Schleper C."/>
            <person name="Rodrigues Oliveira T."/>
            <person name="Wollweber F."/>
            <person name="Xu J."/>
            <person name="Rittmann S."/>
            <person name="Klingl A."/>
            <person name="Pilhofer M."/>
        </authorList>
    </citation>
    <scope>NUCLEOTIDE SEQUENCE</scope>
    <source>
        <strain evidence="3">B-35</strain>
    </source>
</reference>
<feature type="domain" description="Creatinase N-terminal" evidence="2">
    <location>
        <begin position="9"/>
        <end position="128"/>
    </location>
</feature>
<evidence type="ECO:0000313" key="3">
    <source>
        <dbReference type="EMBL" id="UYP47119.1"/>
    </source>
</evidence>
<dbReference type="PANTHER" id="PTHR46112:SF3">
    <property type="entry name" value="AMINOPEPTIDASE YPDF"/>
    <property type="match status" value="1"/>
</dbReference>
<dbReference type="GO" id="GO:0102009">
    <property type="term" value="F:proline dipeptidase activity"/>
    <property type="evidence" value="ECO:0007669"/>
    <property type="project" value="UniProtKB-EC"/>
</dbReference>
<protein>
    <submittedName>
        <fullName evidence="3">Xaa-Pro dipeptidase</fullName>
        <ecNumber evidence="3">3.4.13.9</ecNumber>
    </submittedName>
</protein>
<feature type="domain" description="Peptidase M24" evidence="1">
    <location>
        <begin position="157"/>
        <end position="366"/>
    </location>
</feature>
<dbReference type="Proteomes" id="UP001208689">
    <property type="component" value="Chromosome"/>
</dbReference>
<dbReference type="InterPro" id="IPR029149">
    <property type="entry name" value="Creatin/AminoP/Spt16_N"/>
</dbReference>